<dbReference type="PANTHER" id="PTHR34599:SF1">
    <property type="entry name" value="PHOSPHATIDIC ACID PHOSPHATASE TYPE 2_HALOPEROXIDASE DOMAIN-CONTAINING PROTEIN"/>
    <property type="match status" value="1"/>
</dbReference>
<accession>A0A1S9PER7</accession>
<gene>
    <name evidence="3" type="ORF">BC343_28150</name>
</gene>
<feature type="signal peptide" evidence="1">
    <location>
        <begin position="1"/>
        <end position="17"/>
    </location>
</feature>
<dbReference type="OrthoDB" id="9780455at2"/>
<proteinExistence type="predicted"/>
<keyword evidence="4" id="KW-1185">Reference proteome</keyword>
<dbReference type="InterPro" id="IPR000326">
    <property type="entry name" value="PAP2/HPO"/>
</dbReference>
<dbReference type="InterPro" id="IPR036938">
    <property type="entry name" value="PAP2/HPO_sf"/>
</dbReference>
<dbReference type="EMBL" id="MBTF01000013">
    <property type="protein sequence ID" value="OOQ59399.1"/>
    <property type="molecule type" value="Genomic_DNA"/>
</dbReference>
<evidence type="ECO:0000259" key="2">
    <source>
        <dbReference type="Pfam" id="PF01569"/>
    </source>
</evidence>
<reference evidence="3 4" key="1">
    <citation type="submission" date="2016-07" db="EMBL/GenBank/DDBJ databases">
        <title>Genomic analysis of zinc-resistant bacterium Mucilaginibacter pedocola TBZ30.</title>
        <authorList>
            <person name="Huang J."/>
            <person name="Tang J."/>
        </authorList>
    </citation>
    <scope>NUCLEOTIDE SEQUENCE [LARGE SCALE GENOMIC DNA]</scope>
    <source>
        <strain evidence="3 4">TBZ30</strain>
    </source>
</reference>
<evidence type="ECO:0000313" key="3">
    <source>
        <dbReference type="EMBL" id="OOQ59399.1"/>
    </source>
</evidence>
<sequence length="439" mass="49745">MKSLKVLLAVAFCFAVAGCVKKPKIPMMKDADVLHENLDHLTQVIIYDVFTPPVASRIYGYTSLAAYEAMRHADPKYASITAQLRGFKAMPEPEKGKLYNFTLAATKAFFTVAHKVTFSIDTLKKYEDKVFAMYQDNLDTATFSRSMAFGDSIGKVMLVRAAKDNYPQTRGKPRFLGSQENGKWRPTAPDYLDGVEFCWGTMHTFAIDTSTQFKLPPPPPFSEDRTSEYFRQNVEVYEQSKNLTDEQIKIARFWDDNPFVIQHNGHMMFVNKKITPGGHWIGITAIACKKTNADAVKTAQAYALTSIALFDAFIAGWQVKYDTKYIRPVTVINDKIDQKWLPMLQTPPFPEYPSGHSDISAASAVMLTHLFGDNFEYDDTSDLRYIGMQRHFKSFMQASDETSISRFYGGIHYRNSVNAGAAQGKEIGEYIWNKLKLQK</sequence>
<evidence type="ECO:0000256" key="1">
    <source>
        <dbReference type="SAM" id="SignalP"/>
    </source>
</evidence>
<keyword evidence="1" id="KW-0732">Signal</keyword>
<dbReference type="InterPro" id="IPR052559">
    <property type="entry name" value="V-haloperoxidase"/>
</dbReference>
<organism evidence="3 4">
    <name type="scientific">Mucilaginibacter pedocola</name>
    <dbReference type="NCBI Taxonomy" id="1792845"/>
    <lineage>
        <taxon>Bacteria</taxon>
        <taxon>Pseudomonadati</taxon>
        <taxon>Bacteroidota</taxon>
        <taxon>Sphingobacteriia</taxon>
        <taxon>Sphingobacteriales</taxon>
        <taxon>Sphingobacteriaceae</taxon>
        <taxon>Mucilaginibacter</taxon>
    </lineage>
</organism>
<evidence type="ECO:0000313" key="4">
    <source>
        <dbReference type="Proteomes" id="UP000189739"/>
    </source>
</evidence>
<dbReference type="AlphaFoldDB" id="A0A1S9PER7"/>
<dbReference type="STRING" id="1792845.BC343_28150"/>
<feature type="chain" id="PRO_5012774920" evidence="1">
    <location>
        <begin position="18"/>
        <end position="439"/>
    </location>
</feature>
<comment type="caution">
    <text evidence="3">The sequence shown here is derived from an EMBL/GenBank/DDBJ whole genome shotgun (WGS) entry which is preliminary data.</text>
</comment>
<dbReference type="PANTHER" id="PTHR34599">
    <property type="entry name" value="PEROXIDASE-RELATED"/>
    <property type="match status" value="1"/>
</dbReference>
<dbReference type="PROSITE" id="PS51257">
    <property type="entry name" value="PROKAR_LIPOPROTEIN"/>
    <property type="match status" value="1"/>
</dbReference>
<dbReference type="RefSeq" id="WP_078348723.1">
    <property type="nucleotide sequence ID" value="NZ_MBTF01000013.1"/>
</dbReference>
<name>A0A1S9PER7_9SPHI</name>
<dbReference type="Gene3D" id="1.10.606.20">
    <property type="match status" value="1"/>
</dbReference>
<dbReference type="Proteomes" id="UP000189739">
    <property type="component" value="Unassembled WGS sequence"/>
</dbReference>
<dbReference type="CDD" id="cd03398">
    <property type="entry name" value="PAP2_haloperoxidase"/>
    <property type="match status" value="1"/>
</dbReference>
<feature type="domain" description="Phosphatidic acid phosphatase type 2/haloperoxidase" evidence="2">
    <location>
        <begin position="303"/>
        <end position="424"/>
    </location>
</feature>
<protein>
    <submittedName>
        <fullName evidence="3">Phosphoesterase</fullName>
    </submittedName>
</protein>
<dbReference type="SUPFAM" id="SSF48317">
    <property type="entry name" value="Acid phosphatase/Vanadium-dependent haloperoxidase"/>
    <property type="match status" value="1"/>
</dbReference>
<dbReference type="Pfam" id="PF01569">
    <property type="entry name" value="PAP2"/>
    <property type="match status" value="1"/>
</dbReference>